<dbReference type="AlphaFoldDB" id="A0AAI8V891"/>
<feature type="compositionally biased region" description="Low complexity" evidence="1">
    <location>
        <begin position="76"/>
        <end position="94"/>
    </location>
</feature>
<feature type="transmembrane region" description="Helical" evidence="2">
    <location>
        <begin position="117"/>
        <end position="139"/>
    </location>
</feature>
<keyword evidence="2" id="KW-0812">Transmembrane</keyword>
<accession>A0AAI8V891</accession>
<protein>
    <submittedName>
        <fullName evidence="3">Uu.00g030970.m01.CDS01</fullName>
    </submittedName>
</protein>
<dbReference type="Proteomes" id="UP001295740">
    <property type="component" value="Unassembled WGS sequence"/>
</dbReference>
<reference evidence="3" key="1">
    <citation type="submission" date="2023-10" db="EMBL/GenBank/DDBJ databases">
        <authorList>
            <person name="Hackl T."/>
        </authorList>
    </citation>
    <scope>NUCLEOTIDE SEQUENCE</scope>
</reference>
<proteinExistence type="predicted"/>
<evidence type="ECO:0000256" key="1">
    <source>
        <dbReference type="SAM" id="MobiDB-lite"/>
    </source>
</evidence>
<dbReference type="EMBL" id="CAUWAG010000003">
    <property type="protein sequence ID" value="CAJ2500244.1"/>
    <property type="molecule type" value="Genomic_DNA"/>
</dbReference>
<keyword evidence="2" id="KW-0472">Membrane</keyword>
<gene>
    <name evidence="3" type="ORF">KHLLAP_LOCUS712</name>
</gene>
<comment type="caution">
    <text evidence="3">The sequence shown here is derived from an EMBL/GenBank/DDBJ whole genome shotgun (WGS) entry which is preliminary data.</text>
</comment>
<keyword evidence="4" id="KW-1185">Reference proteome</keyword>
<evidence type="ECO:0000256" key="2">
    <source>
        <dbReference type="SAM" id="Phobius"/>
    </source>
</evidence>
<keyword evidence="2" id="KW-1133">Transmembrane helix</keyword>
<organism evidence="3 4">
    <name type="scientific">Anthostomella pinea</name>
    <dbReference type="NCBI Taxonomy" id="933095"/>
    <lineage>
        <taxon>Eukaryota</taxon>
        <taxon>Fungi</taxon>
        <taxon>Dikarya</taxon>
        <taxon>Ascomycota</taxon>
        <taxon>Pezizomycotina</taxon>
        <taxon>Sordariomycetes</taxon>
        <taxon>Xylariomycetidae</taxon>
        <taxon>Xylariales</taxon>
        <taxon>Xylariaceae</taxon>
        <taxon>Anthostomella</taxon>
    </lineage>
</organism>
<evidence type="ECO:0000313" key="3">
    <source>
        <dbReference type="EMBL" id="CAJ2500244.1"/>
    </source>
</evidence>
<name>A0AAI8V891_9PEZI</name>
<feature type="region of interest" description="Disordered" evidence="1">
    <location>
        <begin position="1"/>
        <end position="107"/>
    </location>
</feature>
<sequence length="367" mass="38621">MMSSFPGMRPGSSSAYDVPQMPPIAEVEDTTPAPAVPSIAESDDTAPPVPLKSPARRSMLNGPGMNAYNHPYRGEAPPAYSSFSIPSSSSSDIPPDQPPPKDRRPTWLVRRGGWCKVGLLALVTVMCLVGIIVGVVLGVRNSKNNSNNNSNTSQGPLPVRFPAGSYAFTAALSNTSTACTSNPATFRCYPYTTYNSTSSFADASTTFFWTIVETAQDVYTISSTANPFAPQFTNVSLALLDGGLSSERLSFTTPLGDAAVVPTGPIVEGSNEVTTCYYNDTVLSTMIWTRRGAQFGGYATTTGGNRGGDGSKNFDAWPYAVQVARTAAPGSGVPDCRNADGERVGDFAVVDGGGECGCWYANFGLES</sequence>
<evidence type="ECO:0000313" key="4">
    <source>
        <dbReference type="Proteomes" id="UP001295740"/>
    </source>
</evidence>